<sequence>MDRFSSYFGLKLALLVFSATEQVSVTLQHHDINAQEALAAVKTAVCYLNRQRSDDAFNLIYDLVLQEAAEKGLQQPTLPRQRKIPRRIDDWSKNHTFFSPKEFFRGQYFEVLDVLKGELIRRFDQPTFAILREMEKILIDSCNEKNIVFIYRNKNPVCQQLGYKQTYHSTRNAIKCH</sequence>
<evidence type="ECO:0000313" key="2">
    <source>
        <dbReference type="EnsemblMetazoa" id="Aqu2.1.17663_001"/>
    </source>
</evidence>
<dbReference type="InParanoid" id="A0A1X7TS41"/>
<dbReference type="AlphaFoldDB" id="A0A1X7TS41"/>
<dbReference type="OrthoDB" id="6624624at2759"/>
<name>A0A1X7TS41_AMPQE</name>
<evidence type="ECO:0000256" key="1">
    <source>
        <dbReference type="SAM" id="SignalP"/>
    </source>
</evidence>
<dbReference type="EnsemblMetazoa" id="Aqu2.1.17663_001">
    <property type="protein sequence ID" value="Aqu2.1.17663_001"/>
    <property type="gene ID" value="Aqu2.1.17663"/>
</dbReference>
<reference evidence="2" key="1">
    <citation type="submission" date="2017-05" db="UniProtKB">
        <authorList>
            <consortium name="EnsemblMetazoa"/>
        </authorList>
    </citation>
    <scope>IDENTIFICATION</scope>
</reference>
<keyword evidence="1" id="KW-0732">Signal</keyword>
<feature type="chain" id="PRO_5010886854" evidence="1">
    <location>
        <begin position="21"/>
        <end position="177"/>
    </location>
</feature>
<protein>
    <submittedName>
        <fullName evidence="2">Uncharacterized protein</fullName>
    </submittedName>
</protein>
<proteinExistence type="predicted"/>
<accession>A0A1X7TS41</accession>
<organism evidence="2">
    <name type="scientific">Amphimedon queenslandica</name>
    <name type="common">Sponge</name>
    <dbReference type="NCBI Taxonomy" id="400682"/>
    <lineage>
        <taxon>Eukaryota</taxon>
        <taxon>Metazoa</taxon>
        <taxon>Porifera</taxon>
        <taxon>Demospongiae</taxon>
        <taxon>Heteroscleromorpha</taxon>
        <taxon>Haplosclerida</taxon>
        <taxon>Niphatidae</taxon>
        <taxon>Amphimedon</taxon>
    </lineage>
</organism>
<feature type="signal peptide" evidence="1">
    <location>
        <begin position="1"/>
        <end position="20"/>
    </location>
</feature>